<dbReference type="CDD" id="cd03043">
    <property type="entry name" value="GST_N_1"/>
    <property type="match status" value="1"/>
</dbReference>
<dbReference type="PANTHER" id="PTHR42673">
    <property type="entry name" value="MALEYLACETOACETATE ISOMERASE"/>
    <property type="match status" value="1"/>
</dbReference>
<protein>
    <submittedName>
        <fullName evidence="2">Glutathione S-transferase</fullName>
    </submittedName>
</protein>
<dbReference type="GO" id="GO:0006749">
    <property type="term" value="P:glutathione metabolic process"/>
    <property type="evidence" value="ECO:0007669"/>
    <property type="project" value="TreeGrafter"/>
</dbReference>
<keyword evidence="3" id="KW-1185">Reference proteome</keyword>
<dbReference type="SUPFAM" id="SSF47616">
    <property type="entry name" value="GST C-terminal domain-like"/>
    <property type="match status" value="1"/>
</dbReference>
<reference evidence="2 3" key="1">
    <citation type="submission" date="2018-11" db="EMBL/GenBank/DDBJ databases">
        <title>Genomic Encyclopedia of Type Strains, Phase IV (KMG-IV): sequencing the most valuable type-strain genomes for metagenomic binning, comparative biology and taxonomic classification.</title>
        <authorList>
            <person name="Goeker M."/>
        </authorList>
    </citation>
    <scope>NUCLEOTIDE SEQUENCE [LARGE SCALE GENOMIC DNA]</scope>
    <source>
        <strain evidence="2 3">DSM 21945</strain>
    </source>
</reference>
<sequence length="228" mass="25285">MYQLYIANKNYSSWSLRPWLLAKALDIGFEERLVPFEDGSSFEAFRHFSPTGKVPCLVDGDITVWDSLAITEYLAERHSGVWPADARARAFARSACSEMHSGFSALRNLCGMNCGIRVKLFAMPAALEADIARIKALWQQGLDSFGGPYLGGSAFSAVDAFFAPVVFRFQTYGIALSGPLADYAARMLALPAMEQWYQAALAETWREPSHEAEAKAAGHWLEDKRACR</sequence>
<name>A0A3N1PLS5_9GAMM</name>
<dbReference type="Proteomes" id="UP000268033">
    <property type="component" value="Unassembled WGS sequence"/>
</dbReference>
<evidence type="ECO:0000313" key="3">
    <source>
        <dbReference type="Proteomes" id="UP000268033"/>
    </source>
</evidence>
<dbReference type="Gene3D" id="1.20.1050.10">
    <property type="match status" value="1"/>
</dbReference>
<gene>
    <name evidence="2" type="ORF">EDC28_1029</name>
</gene>
<comment type="caution">
    <text evidence="2">The sequence shown here is derived from an EMBL/GenBank/DDBJ whole genome shotgun (WGS) entry which is preliminary data.</text>
</comment>
<dbReference type="Pfam" id="PF13409">
    <property type="entry name" value="GST_N_2"/>
    <property type="match status" value="1"/>
</dbReference>
<accession>A0A3N1PLS5</accession>
<dbReference type="InterPro" id="IPR036282">
    <property type="entry name" value="Glutathione-S-Trfase_C_sf"/>
</dbReference>
<dbReference type="GO" id="GO:0016034">
    <property type="term" value="F:maleylacetoacetate isomerase activity"/>
    <property type="evidence" value="ECO:0007669"/>
    <property type="project" value="TreeGrafter"/>
</dbReference>
<organism evidence="2 3">
    <name type="scientific">Gallaecimonas pentaromativorans</name>
    <dbReference type="NCBI Taxonomy" id="584787"/>
    <lineage>
        <taxon>Bacteria</taxon>
        <taxon>Pseudomonadati</taxon>
        <taxon>Pseudomonadota</taxon>
        <taxon>Gammaproteobacteria</taxon>
        <taxon>Enterobacterales</taxon>
        <taxon>Gallaecimonadaceae</taxon>
        <taxon>Gallaecimonas</taxon>
    </lineage>
</organism>
<dbReference type="CDD" id="cd03194">
    <property type="entry name" value="GST_C_3"/>
    <property type="match status" value="1"/>
</dbReference>
<keyword evidence="2" id="KW-0808">Transferase</keyword>
<dbReference type="RefSeq" id="WP_123420603.1">
    <property type="nucleotide sequence ID" value="NZ_JBLXAC010000028.1"/>
</dbReference>
<dbReference type="InterPro" id="IPR040079">
    <property type="entry name" value="Glutathione_S-Trfase"/>
</dbReference>
<dbReference type="Pfam" id="PF13410">
    <property type="entry name" value="GST_C_2"/>
    <property type="match status" value="1"/>
</dbReference>
<proteinExistence type="predicted"/>
<dbReference type="SUPFAM" id="SSF52833">
    <property type="entry name" value="Thioredoxin-like"/>
    <property type="match status" value="1"/>
</dbReference>
<dbReference type="PROSITE" id="PS50404">
    <property type="entry name" value="GST_NTER"/>
    <property type="match status" value="1"/>
</dbReference>
<feature type="domain" description="GST N-terminal" evidence="1">
    <location>
        <begin position="2"/>
        <end position="82"/>
    </location>
</feature>
<dbReference type="GO" id="GO:0004364">
    <property type="term" value="F:glutathione transferase activity"/>
    <property type="evidence" value="ECO:0007669"/>
    <property type="project" value="TreeGrafter"/>
</dbReference>
<dbReference type="InterPro" id="IPR036249">
    <property type="entry name" value="Thioredoxin-like_sf"/>
</dbReference>
<dbReference type="SFLD" id="SFLDS00019">
    <property type="entry name" value="Glutathione_Transferase_(cytos"/>
    <property type="match status" value="1"/>
</dbReference>
<dbReference type="PANTHER" id="PTHR42673:SF4">
    <property type="entry name" value="MALEYLACETOACETATE ISOMERASE"/>
    <property type="match status" value="1"/>
</dbReference>
<dbReference type="STRING" id="584787.GCA_001247655_02424"/>
<evidence type="ECO:0000313" key="2">
    <source>
        <dbReference type="EMBL" id="ROQ29645.1"/>
    </source>
</evidence>
<dbReference type="Gene3D" id="3.40.30.10">
    <property type="entry name" value="Glutaredoxin"/>
    <property type="match status" value="1"/>
</dbReference>
<dbReference type="EMBL" id="RJUL01000002">
    <property type="protein sequence ID" value="ROQ29645.1"/>
    <property type="molecule type" value="Genomic_DNA"/>
</dbReference>
<dbReference type="AlphaFoldDB" id="A0A3N1PLS5"/>
<dbReference type="GO" id="GO:0006559">
    <property type="term" value="P:L-phenylalanine catabolic process"/>
    <property type="evidence" value="ECO:0007669"/>
    <property type="project" value="TreeGrafter"/>
</dbReference>
<evidence type="ECO:0000259" key="1">
    <source>
        <dbReference type="PROSITE" id="PS50404"/>
    </source>
</evidence>
<dbReference type="InterPro" id="IPR004045">
    <property type="entry name" value="Glutathione_S-Trfase_N"/>
</dbReference>